<proteinExistence type="predicted"/>
<dbReference type="Proteomes" id="UP000095282">
    <property type="component" value="Unplaced"/>
</dbReference>
<sequence length="145" mass="16912">MPTKEKNTKDGLNIEKDHLHSNPYSYSNHPDKEIPAKPQENNRVTWRCQSHAHSPGHAPFPTYKEFVIHCQQTVYCVATGNRSRKARHPVDQDEWRMLSSSRNSRQTISAVGFVYKENFETEVGNNRECQIKMKRLEVFGTSQYF</sequence>
<dbReference type="WBParaSite" id="Csp11.Scaffold629.g9986.t1">
    <property type="protein sequence ID" value="Csp11.Scaffold629.g9986.t1"/>
    <property type="gene ID" value="Csp11.Scaffold629.g9986"/>
</dbReference>
<protein>
    <submittedName>
        <fullName evidence="3">Myelin-associated glycoprotein-like</fullName>
    </submittedName>
</protein>
<evidence type="ECO:0000313" key="2">
    <source>
        <dbReference type="Proteomes" id="UP000095282"/>
    </source>
</evidence>
<evidence type="ECO:0000256" key="1">
    <source>
        <dbReference type="SAM" id="MobiDB-lite"/>
    </source>
</evidence>
<feature type="compositionally biased region" description="Basic and acidic residues" evidence="1">
    <location>
        <begin position="1"/>
        <end position="20"/>
    </location>
</feature>
<feature type="region of interest" description="Disordered" evidence="1">
    <location>
        <begin position="1"/>
        <end position="39"/>
    </location>
</feature>
<dbReference type="AlphaFoldDB" id="A0A1I7UJL7"/>
<accession>A0A1I7UJL7</accession>
<name>A0A1I7UJL7_9PELO</name>
<organism evidence="2 3">
    <name type="scientific">Caenorhabditis tropicalis</name>
    <dbReference type="NCBI Taxonomy" id="1561998"/>
    <lineage>
        <taxon>Eukaryota</taxon>
        <taxon>Metazoa</taxon>
        <taxon>Ecdysozoa</taxon>
        <taxon>Nematoda</taxon>
        <taxon>Chromadorea</taxon>
        <taxon>Rhabditida</taxon>
        <taxon>Rhabditina</taxon>
        <taxon>Rhabditomorpha</taxon>
        <taxon>Rhabditoidea</taxon>
        <taxon>Rhabditidae</taxon>
        <taxon>Peloderinae</taxon>
        <taxon>Caenorhabditis</taxon>
    </lineage>
</organism>
<reference evidence="3" key="1">
    <citation type="submission" date="2016-11" db="UniProtKB">
        <authorList>
            <consortium name="WormBaseParasite"/>
        </authorList>
    </citation>
    <scope>IDENTIFICATION</scope>
</reference>
<evidence type="ECO:0000313" key="3">
    <source>
        <dbReference type="WBParaSite" id="Csp11.Scaffold629.g9986.t1"/>
    </source>
</evidence>
<keyword evidence="2" id="KW-1185">Reference proteome</keyword>